<accession>A0ABT2A512</accession>
<dbReference type="PIRSF" id="PIRSF006157">
    <property type="entry name" value="Doxgns_DODA"/>
    <property type="match status" value="1"/>
</dbReference>
<evidence type="ECO:0000256" key="3">
    <source>
        <dbReference type="ARBA" id="ARBA00022723"/>
    </source>
</evidence>
<sequence length="275" mass="29833">MTTRLPTYFVSHGGGPWPWMKAQYGGAYDKLEASLVDIKRQVGVRPKAVLVVTSHWETDAFTVSSNPAPGMIYDYGGFPPHTYQIQYPAPGDPQLAARVAELLNGAGHPAALDAARGFDHGTFSMLYPVYPEADMPVVQLSIRHGYDPAVHLAAGRALAPLRDEGVLIVGSGLSFHNLRQFGPGGALASHAFDTWLQHVLLELSPQDREQALLHWSEAPYARHAHPREDHLVPLWVALGAAEQEQAACVYHEESFFGALTVSSFRFGAAAADTAS</sequence>
<keyword evidence="8" id="KW-1185">Reference proteome</keyword>
<dbReference type="CDD" id="cd07363">
    <property type="entry name" value="45_DOPA_Dioxygenase"/>
    <property type="match status" value="1"/>
</dbReference>
<gene>
    <name evidence="7" type="ORF">NX782_08690</name>
</gene>
<evidence type="ECO:0000256" key="1">
    <source>
        <dbReference type="ARBA" id="ARBA00001947"/>
    </source>
</evidence>
<dbReference type="Pfam" id="PF02900">
    <property type="entry name" value="LigB"/>
    <property type="match status" value="1"/>
</dbReference>
<organism evidence="7 8">
    <name type="scientific">Massilia norwichensis</name>
    <dbReference type="NCBI Taxonomy" id="1442366"/>
    <lineage>
        <taxon>Bacteria</taxon>
        <taxon>Pseudomonadati</taxon>
        <taxon>Pseudomonadota</taxon>
        <taxon>Betaproteobacteria</taxon>
        <taxon>Burkholderiales</taxon>
        <taxon>Oxalobacteraceae</taxon>
        <taxon>Telluria group</taxon>
        <taxon>Massilia</taxon>
    </lineage>
</organism>
<keyword evidence="3" id="KW-0479">Metal-binding</keyword>
<evidence type="ECO:0000313" key="8">
    <source>
        <dbReference type="Proteomes" id="UP001205560"/>
    </source>
</evidence>
<keyword evidence="5" id="KW-0560">Oxidoreductase</keyword>
<dbReference type="InterPro" id="IPR004183">
    <property type="entry name" value="Xdiol_dOase_suB"/>
</dbReference>
<dbReference type="PANTHER" id="PTHR30096:SF0">
    <property type="entry name" value="4,5-DOPA DIOXYGENASE EXTRADIOL-LIKE PROTEIN"/>
    <property type="match status" value="1"/>
</dbReference>
<keyword evidence="7" id="KW-0223">Dioxygenase</keyword>
<protein>
    <submittedName>
        <fullName evidence="7">Dioxygenase</fullName>
    </submittedName>
</protein>
<dbReference type="PANTHER" id="PTHR30096">
    <property type="entry name" value="4,5-DOPA DIOXYGENASE EXTRADIOL-LIKE PROTEIN"/>
    <property type="match status" value="1"/>
</dbReference>
<dbReference type="Gene3D" id="3.40.830.10">
    <property type="entry name" value="LigB-like"/>
    <property type="match status" value="1"/>
</dbReference>
<dbReference type="RefSeq" id="WP_258845049.1">
    <property type="nucleotide sequence ID" value="NZ_JANUGX010000008.1"/>
</dbReference>
<evidence type="ECO:0000256" key="5">
    <source>
        <dbReference type="ARBA" id="ARBA00023002"/>
    </source>
</evidence>
<dbReference type="SUPFAM" id="SSF53213">
    <property type="entry name" value="LigB-like"/>
    <property type="match status" value="1"/>
</dbReference>
<reference evidence="7 8" key="1">
    <citation type="submission" date="2022-08" db="EMBL/GenBank/DDBJ databases">
        <title>Reclassification of Massilia species as members of the genera Telluria, Duganella, Pseudoduganella, Mokoshia gen. nov. and Zemynaea gen. nov. using orthogonal and non-orthogonal genome-based approaches.</title>
        <authorList>
            <person name="Bowman J.P."/>
        </authorList>
    </citation>
    <scope>NUCLEOTIDE SEQUENCE [LARGE SCALE GENOMIC DNA]</scope>
    <source>
        <strain evidence="7 8">LMG 28164</strain>
    </source>
</reference>
<dbReference type="EMBL" id="JANUGX010000008">
    <property type="protein sequence ID" value="MCS0589283.1"/>
    <property type="molecule type" value="Genomic_DNA"/>
</dbReference>
<feature type="domain" description="Extradiol ring-cleavage dioxygenase class III enzyme subunit B" evidence="6">
    <location>
        <begin position="27"/>
        <end position="248"/>
    </location>
</feature>
<name>A0ABT2A512_9BURK</name>
<comment type="similarity">
    <text evidence="2">Belongs to the DODA-type extradiol aromatic ring-opening dioxygenase family.</text>
</comment>
<evidence type="ECO:0000313" key="7">
    <source>
        <dbReference type="EMBL" id="MCS0589283.1"/>
    </source>
</evidence>
<dbReference type="InterPro" id="IPR014436">
    <property type="entry name" value="Extradiol_dOase_DODA"/>
</dbReference>
<comment type="caution">
    <text evidence="7">The sequence shown here is derived from an EMBL/GenBank/DDBJ whole genome shotgun (WGS) entry which is preliminary data.</text>
</comment>
<comment type="cofactor">
    <cofactor evidence="1">
        <name>Zn(2+)</name>
        <dbReference type="ChEBI" id="CHEBI:29105"/>
    </cofactor>
</comment>
<keyword evidence="4" id="KW-0862">Zinc</keyword>
<dbReference type="Proteomes" id="UP001205560">
    <property type="component" value="Unassembled WGS sequence"/>
</dbReference>
<dbReference type="GO" id="GO:0051213">
    <property type="term" value="F:dioxygenase activity"/>
    <property type="evidence" value="ECO:0007669"/>
    <property type="project" value="UniProtKB-KW"/>
</dbReference>
<evidence type="ECO:0000256" key="4">
    <source>
        <dbReference type="ARBA" id="ARBA00022833"/>
    </source>
</evidence>
<evidence type="ECO:0000259" key="6">
    <source>
        <dbReference type="Pfam" id="PF02900"/>
    </source>
</evidence>
<proteinExistence type="inferred from homology"/>
<evidence type="ECO:0000256" key="2">
    <source>
        <dbReference type="ARBA" id="ARBA00007581"/>
    </source>
</evidence>